<keyword evidence="2" id="KW-0238">DNA-binding</keyword>
<dbReference type="InterPro" id="IPR000595">
    <property type="entry name" value="cNMP-bd_dom"/>
</dbReference>
<dbReference type="SUPFAM" id="SSF51206">
    <property type="entry name" value="cAMP-binding domain-like"/>
    <property type="match status" value="1"/>
</dbReference>
<evidence type="ECO:0000313" key="6">
    <source>
        <dbReference type="Proteomes" id="UP000431269"/>
    </source>
</evidence>
<dbReference type="PANTHER" id="PTHR24567:SF74">
    <property type="entry name" value="HTH-TYPE TRANSCRIPTIONAL REGULATOR ARCR"/>
    <property type="match status" value="1"/>
</dbReference>
<sequence length="239" mass="26232">MSSTVSDSQVFSSTNRLLSLLGHSDLALLTPHLTRIPLATRQSIERPNEDITHVYFVESGIVSIVAHSAAHESIEAGLIGYEGVTGISVIMGDHRTPHEAFVQFEGGALRIETAAFRDALAQSETLTRLMLHFVHIFNIQVAHTALANGRAHIEERLARWLLMVHDRTVGDEATLTHEFIALMLGVRRPGVTDALHALEGKAMIRSTRGIVRIVDREGLESLASGTYGVPESEYRRLIG</sequence>
<evidence type="ECO:0000256" key="2">
    <source>
        <dbReference type="ARBA" id="ARBA00023125"/>
    </source>
</evidence>
<accession>A0A6I6MPY9</accession>
<evidence type="ECO:0000256" key="1">
    <source>
        <dbReference type="ARBA" id="ARBA00023015"/>
    </source>
</evidence>
<dbReference type="KEGG" id="tsv:DSM104635_02295"/>
<organism evidence="5 6">
    <name type="scientific">Terricaulis silvestris</name>
    <dbReference type="NCBI Taxonomy" id="2686094"/>
    <lineage>
        <taxon>Bacteria</taxon>
        <taxon>Pseudomonadati</taxon>
        <taxon>Pseudomonadota</taxon>
        <taxon>Alphaproteobacteria</taxon>
        <taxon>Caulobacterales</taxon>
        <taxon>Caulobacteraceae</taxon>
        <taxon>Terricaulis</taxon>
    </lineage>
</organism>
<feature type="domain" description="HTH crp-type" evidence="4">
    <location>
        <begin position="155"/>
        <end position="221"/>
    </location>
</feature>
<dbReference type="RefSeq" id="WP_158766308.1">
    <property type="nucleotide sequence ID" value="NZ_CP047045.1"/>
</dbReference>
<evidence type="ECO:0000259" key="4">
    <source>
        <dbReference type="Pfam" id="PF13545"/>
    </source>
</evidence>
<evidence type="ECO:0000313" key="5">
    <source>
        <dbReference type="EMBL" id="QGZ95446.1"/>
    </source>
</evidence>
<dbReference type="CDD" id="cd00038">
    <property type="entry name" value="CAP_ED"/>
    <property type="match status" value="1"/>
</dbReference>
<dbReference type="InterPro" id="IPR036388">
    <property type="entry name" value="WH-like_DNA-bd_sf"/>
</dbReference>
<keyword evidence="1" id="KW-0805">Transcription regulation</keyword>
<keyword evidence="3" id="KW-0804">Transcription</keyword>
<reference evidence="6" key="1">
    <citation type="submission" date="2019-12" db="EMBL/GenBank/DDBJ databases">
        <title>Complete genome of Terracaulis silvestris 0127_4.</title>
        <authorList>
            <person name="Vieira S."/>
            <person name="Riedel T."/>
            <person name="Sproer C."/>
            <person name="Pascual J."/>
            <person name="Boedeker C."/>
            <person name="Overmann J."/>
        </authorList>
    </citation>
    <scope>NUCLEOTIDE SEQUENCE [LARGE SCALE GENOMIC DNA]</scope>
    <source>
        <strain evidence="6">0127_4</strain>
    </source>
</reference>
<dbReference type="GO" id="GO:0003677">
    <property type="term" value="F:DNA binding"/>
    <property type="evidence" value="ECO:0007669"/>
    <property type="project" value="UniProtKB-KW"/>
</dbReference>
<dbReference type="Gene3D" id="2.60.120.10">
    <property type="entry name" value="Jelly Rolls"/>
    <property type="match status" value="1"/>
</dbReference>
<dbReference type="PANTHER" id="PTHR24567">
    <property type="entry name" value="CRP FAMILY TRANSCRIPTIONAL REGULATORY PROTEIN"/>
    <property type="match status" value="1"/>
</dbReference>
<dbReference type="Gene3D" id="1.10.10.10">
    <property type="entry name" value="Winged helix-like DNA-binding domain superfamily/Winged helix DNA-binding domain"/>
    <property type="match status" value="1"/>
</dbReference>
<protein>
    <recommendedName>
        <fullName evidence="4">HTH crp-type domain-containing protein</fullName>
    </recommendedName>
</protein>
<dbReference type="AlphaFoldDB" id="A0A6I6MPY9"/>
<dbReference type="InterPro" id="IPR050397">
    <property type="entry name" value="Env_Response_Regulators"/>
</dbReference>
<dbReference type="InterPro" id="IPR036390">
    <property type="entry name" value="WH_DNA-bd_sf"/>
</dbReference>
<dbReference type="Pfam" id="PF13545">
    <property type="entry name" value="HTH_Crp_2"/>
    <property type="match status" value="1"/>
</dbReference>
<dbReference type="GO" id="GO:0005829">
    <property type="term" value="C:cytosol"/>
    <property type="evidence" value="ECO:0007669"/>
    <property type="project" value="TreeGrafter"/>
</dbReference>
<dbReference type="EMBL" id="CP047045">
    <property type="protein sequence ID" value="QGZ95446.1"/>
    <property type="molecule type" value="Genomic_DNA"/>
</dbReference>
<dbReference type="InterPro" id="IPR012318">
    <property type="entry name" value="HTH_CRP"/>
</dbReference>
<dbReference type="Proteomes" id="UP000431269">
    <property type="component" value="Chromosome"/>
</dbReference>
<dbReference type="GO" id="GO:0003700">
    <property type="term" value="F:DNA-binding transcription factor activity"/>
    <property type="evidence" value="ECO:0007669"/>
    <property type="project" value="TreeGrafter"/>
</dbReference>
<dbReference type="InterPro" id="IPR014710">
    <property type="entry name" value="RmlC-like_jellyroll"/>
</dbReference>
<keyword evidence="6" id="KW-1185">Reference proteome</keyword>
<name>A0A6I6MPY9_9CAUL</name>
<proteinExistence type="predicted"/>
<gene>
    <name evidence="5" type="ORF">DSM104635_02295</name>
</gene>
<dbReference type="InterPro" id="IPR018490">
    <property type="entry name" value="cNMP-bd_dom_sf"/>
</dbReference>
<evidence type="ECO:0000256" key="3">
    <source>
        <dbReference type="ARBA" id="ARBA00023163"/>
    </source>
</evidence>
<dbReference type="SUPFAM" id="SSF46785">
    <property type="entry name" value="Winged helix' DNA-binding domain"/>
    <property type="match status" value="1"/>
</dbReference>